<protein>
    <submittedName>
        <fullName evidence="1">Uncharacterized protein</fullName>
    </submittedName>
</protein>
<sequence length="67" mass="7643">MSDSQAKTLSPFGIPLIYLPEDPYQKVGRGCLAYPELRYIAVVLRNCLIEEIGYRSDTKSNIYQSWA</sequence>
<comment type="caution">
    <text evidence="1">The sequence shown here is derived from an EMBL/GenBank/DDBJ whole genome shotgun (WGS) entry which is preliminary data.</text>
</comment>
<keyword evidence="2" id="KW-1185">Reference proteome</keyword>
<accession>A0A9X0BNE6</accession>
<dbReference type="RefSeq" id="XP_056787354.1">
    <property type="nucleotide sequence ID" value="XM_056937489.1"/>
</dbReference>
<reference evidence="1" key="1">
    <citation type="submission" date="2022-12" db="EMBL/GenBank/DDBJ databases">
        <authorList>
            <person name="Petersen C."/>
        </authorList>
    </citation>
    <scope>NUCLEOTIDE SEQUENCE</scope>
    <source>
        <strain evidence="1">IBT 30728</strain>
    </source>
</reference>
<evidence type="ECO:0000313" key="2">
    <source>
        <dbReference type="Proteomes" id="UP001148312"/>
    </source>
</evidence>
<evidence type="ECO:0000313" key="1">
    <source>
        <dbReference type="EMBL" id="KAJ5475601.1"/>
    </source>
</evidence>
<dbReference type="GeneID" id="81627738"/>
<dbReference type="AlphaFoldDB" id="A0A9X0BNE6"/>
<organism evidence="1 2">
    <name type="scientific">Penicillium diatomitis</name>
    <dbReference type="NCBI Taxonomy" id="2819901"/>
    <lineage>
        <taxon>Eukaryota</taxon>
        <taxon>Fungi</taxon>
        <taxon>Dikarya</taxon>
        <taxon>Ascomycota</taxon>
        <taxon>Pezizomycotina</taxon>
        <taxon>Eurotiomycetes</taxon>
        <taxon>Eurotiomycetidae</taxon>
        <taxon>Eurotiales</taxon>
        <taxon>Aspergillaceae</taxon>
        <taxon>Penicillium</taxon>
    </lineage>
</organism>
<proteinExistence type="predicted"/>
<dbReference type="Proteomes" id="UP001148312">
    <property type="component" value="Unassembled WGS sequence"/>
</dbReference>
<name>A0A9X0BNE6_9EURO</name>
<dbReference type="EMBL" id="JAPWDQ010000011">
    <property type="protein sequence ID" value="KAJ5475601.1"/>
    <property type="molecule type" value="Genomic_DNA"/>
</dbReference>
<gene>
    <name evidence="1" type="ORF">N7539_007888</name>
</gene>
<reference evidence="1" key="2">
    <citation type="journal article" date="2023" name="IMA Fungus">
        <title>Comparative genomic study of the Penicillium genus elucidates a diverse pangenome and 15 lateral gene transfer events.</title>
        <authorList>
            <person name="Petersen C."/>
            <person name="Sorensen T."/>
            <person name="Nielsen M.R."/>
            <person name="Sondergaard T.E."/>
            <person name="Sorensen J.L."/>
            <person name="Fitzpatrick D.A."/>
            <person name="Frisvad J.C."/>
            <person name="Nielsen K.L."/>
        </authorList>
    </citation>
    <scope>NUCLEOTIDE SEQUENCE</scope>
    <source>
        <strain evidence="1">IBT 30728</strain>
    </source>
</reference>